<dbReference type="Proteomes" id="UP001175271">
    <property type="component" value="Unassembled WGS sequence"/>
</dbReference>
<evidence type="ECO:0000313" key="2">
    <source>
        <dbReference type="EMBL" id="KAK0426722.1"/>
    </source>
</evidence>
<feature type="transmembrane region" description="Helical" evidence="1">
    <location>
        <begin position="57"/>
        <end position="81"/>
    </location>
</feature>
<dbReference type="EMBL" id="JAUCMV010000001">
    <property type="protein sequence ID" value="KAK0426722.1"/>
    <property type="molecule type" value="Genomic_DNA"/>
</dbReference>
<evidence type="ECO:0000313" key="3">
    <source>
        <dbReference type="Proteomes" id="UP001175271"/>
    </source>
</evidence>
<dbReference type="AlphaFoldDB" id="A0AA39MA76"/>
<organism evidence="2 3">
    <name type="scientific">Steinernema hermaphroditum</name>
    <dbReference type="NCBI Taxonomy" id="289476"/>
    <lineage>
        <taxon>Eukaryota</taxon>
        <taxon>Metazoa</taxon>
        <taxon>Ecdysozoa</taxon>
        <taxon>Nematoda</taxon>
        <taxon>Chromadorea</taxon>
        <taxon>Rhabditida</taxon>
        <taxon>Tylenchina</taxon>
        <taxon>Panagrolaimomorpha</taxon>
        <taxon>Strongyloidoidea</taxon>
        <taxon>Steinernematidae</taxon>
        <taxon>Steinernema</taxon>
    </lineage>
</organism>
<feature type="transmembrane region" description="Helical" evidence="1">
    <location>
        <begin position="132"/>
        <end position="155"/>
    </location>
</feature>
<feature type="transmembrane region" description="Helical" evidence="1">
    <location>
        <begin position="223"/>
        <end position="244"/>
    </location>
</feature>
<sequence length="319" mass="35738">MVDVVSRGFVDVVAAVKLAFVIVFLPAYVVLIWLFARHPIFKSNIVYHIMLHMGIMNCFHLVTTAYACVMDYAPTAFYFYAVMACSYLRYSHTWAIPLLNLILAANRLLVILRLSSAKDAVTKASVTEFEEFVFHTSIYLVWATVLTFPVLFYISKIEATYKVHVHSYTHEEQNPLAVALTYFSLSINAATLLAYVALVAGIAYQVRFLYNKATKISSVEGRVILQAVLTFVLFSGTATAGNYFPEEASPYVTTIFAAFLVMIPCFVFLIHVGFNPLVRHHFVNFLLPGKSVSSSHVFHVDNTRSKASNATRRSSILPS</sequence>
<keyword evidence="1" id="KW-0812">Transmembrane</keyword>
<keyword evidence="1" id="KW-0472">Membrane</keyword>
<feature type="transmembrane region" description="Helical" evidence="1">
    <location>
        <begin position="93"/>
        <end position="112"/>
    </location>
</feature>
<proteinExistence type="predicted"/>
<evidence type="ECO:0000256" key="1">
    <source>
        <dbReference type="SAM" id="Phobius"/>
    </source>
</evidence>
<keyword evidence="1" id="KW-1133">Transmembrane helix</keyword>
<gene>
    <name evidence="2" type="ORF">QR680_009865</name>
</gene>
<feature type="transmembrane region" description="Helical" evidence="1">
    <location>
        <begin position="12"/>
        <end position="36"/>
    </location>
</feature>
<comment type="caution">
    <text evidence="2">The sequence shown here is derived from an EMBL/GenBank/DDBJ whole genome shotgun (WGS) entry which is preliminary data.</text>
</comment>
<feature type="transmembrane region" description="Helical" evidence="1">
    <location>
        <begin position="250"/>
        <end position="274"/>
    </location>
</feature>
<keyword evidence="3" id="KW-1185">Reference proteome</keyword>
<dbReference type="SUPFAM" id="SSF81321">
    <property type="entry name" value="Family A G protein-coupled receptor-like"/>
    <property type="match status" value="1"/>
</dbReference>
<name>A0AA39MA76_9BILA</name>
<protein>
    <submittedName>
        <fullName evidence="2">Uncharacterized protein</fullName>
    </submittedName>
</protein>
<accession>A0AA39MA76</accession>
<reference evidence="2" key="1">
    <citation type="submission" date="2023-06" db="EMBL/GenBank/DDBJ databases">
        <title>Genomic analysis of the entomopathogenic nematode Steinernema hermaphroditum.</title>
        <authorList>
            <person name="Schwarz E.M."/>
            <person name="Heppert J.K."/>
            <person name="Baniya A."/>
            <person name="Schwartz H.T."/>
            <person name="Tan C.-H."/>
            <person name="Antoshechkin I."/>
            <person name="Sternberg P.W."/>
            <person name="Goodrich-Blair H."/>
            <person name="Dillman A.R."/>
        </authorList>
    </citation>
    <scope>NUCLEOTIDE SEQUENCE</scope>
    <source>
        <strain evidence="2">PS9179</strain>
        <tissue evidence="2">Whole animal</tissue>
    </source>
</reference>
<feature type="transmembrane region" description="Helical" evidence="1">
    <location>
        <begin position="175"/>
        <end position="202"/>
    </location>
</feature>